<protein>
    <recommendedName>
        <fullName evidence="19">Myosin heavy chain, fast skeletal muscle-like</fullName>
    </recommendedName>
</protein>
<dbReference type="FunFam" id="1.20.5.340:FF:000004">
    <property type="entry name" value="Myosin heavy chain"/>
    <property type="match status" value="1"/>
</dbReference>
<dbReference type="FunFam" id="3.40.850.10:FF:000101">
    <property type="entry name" value="Slow myosin heavy chain 2"/>
    <property type="match status" value="1"/>
</dbReference>
<keyword evidence="9 13" id="KW-0518">Myosin</keyword>
<evidence type="ECO:0000256" key="12">
    <source>
        <dbReference type="ARBA" id="ARBA00023203"/>
    </source>
</evidence>
<dbReference type="Gene3D" id="1.20.120.720">
    <property type="entry name" value="Myosin VI head, motor domain, U50 subdomain"/>
    <property type="match status" value="1"/>
</dbReference>
<dbReference type="FunFam" id="1.10.10.820:FF:000001">
    <property type="entry name" value="Myosin heavy chain"/>
    <property type="match status" value="1"/>
</dbReference>
<dbReference type="Pfam" id="PF00063">
    <property type="entry name" value="Myosin_head"/>
    <property type="match status" value="2"/>
</dbReference>
<reference evidence="17 18" key="1">
    <citation type="submission" date="2024-06" db="EMBL/GenBank/DDBJ databases">
        <authorList>
            <person name="Pan Q."/>
            <person name="Wen M."/>
            <person name="Jouanno E."/>
            <person name="Zahm M."/>
            <person name="Klopp C."/>
            <person name="Cabau C."/>
            <person name="Louis A."/>
            <person name="Berthelot C."/>
            <person name="Parey E."/>
            <person name="Roest Crollius H."/>
            <person name="Montfort J."/>
            <person name="Robinson-Rechavi M."/>
            <person name="Bouchez O."/>
            <person name="Lampietro C."/>
            <person name="Lopez Roques C."/>
            <person name="Donnadieu C."/>
            <person name="Postlethwait J."/>
            <person name="Bobe J."/>
            <person name="Verreycken H."/>
            <person name="Guiguen Y."/>
        </authorList>
    </citation>
    <scope>NUCLEOTIDE SEQUENCE [LARGE SCALE GENOMIC DNA]</scope>
    <source>
        <strain evidence="17">Up_M1</strain>
        <tissue evidence="17">Testis</tissue>
    </source>
</reference>
<proteinExistence type="inferred from homology"/>
<evidence type="ECO:0000256" key="1">
    <source>
        <dbReference type="ARBA" id="ARBA00004657"/>
    </source>
</evidence>
<evidence type="ECO:0000313" key="17">
    <source>
        <dbReference type="EMBL" id="KAL0974399.1"/>
    </source>
</evidence>
<dbReference type="SUPFAM" id="SSF50084">
    <property type="entry name" value="Myosin S1 fragment, N-terminal domain"/>
    <property type="match status" value="1"/>
</dbReference>
<evidence type="ECO:0000313" key="18">
    <source>
        <dbReference type="Proteomes" id="UP001557470"/>
    </source>
</evidence>
<keyword evidence="5" id="KW-0963">Cytoplasm</keyword>
<dbReference type="Gene3D" id="1.20.5.4820">
    <property type="match status" value="1"/>
</dbReference>
<evidence type="ECO:0000256" key="3">
    <source>
        <dbReference type="ARBA" id="ARBA00022433"/>
    </source>
</evidence>
<keyword evidence="10" id="KW-0505">Motor protein</keyword>
<dbReference type="AlphaFoldDB" id="A0ABD0WLJ4"/>
<dbReference type="GO" id="GO:0030016">
    <property type="term" value="C:myofibril"/>
    <property type="evidence" value="ECO:0007669"/>
    <property type="project" value="UniProtKB-SubCell"/>
</dbReference>
<dbReference type="PANTHER" id="PTHR13140:SF857">
    <property type="entry name" value="MYOSIN-11"/>
    <property type="match status" value="1"/>
</dbReference>
<dbReference type="GO" id="GO:0032982">
    <property type="term" value="C:myosin filament"/>
    <property type="evidence" value="ECO:0007669"/>
    <property type="project" value="UniProtKB-KW"/>
</dbReference>
<evidence type="ECO:0000256" key="4">
    <source>
        <dbReference type="ARBA" id="ARBA00022481"/>
    </source>
</evidence>
<evidence type="ECO:0000256" key="6">
    <source>
        <dbReference type="ARBA" id="ARBA00022741"/>
    </source>
</evidence>
<dbReference type="PROSITE" id="PS50096">
    <property type="entry name" value="IQ"/>
    <property type="match status" value="1"/>
</dbReference>
<dbReference type="PROSITE" id="PS51456">
    <property type="entry name" value="MYOSIN_MOTOR"/>
    <property type="match status" value="1"/>
</dbReference>
<feature type="domain" description="Myosin N-terminal SH3-like" evidence="16">
    <location>
        <begin position="33"/>
        <end position="86"/>
    </location>
</feature>
<accession>A0ABD0WLJ4</accession>
<organism evidence="17 18">
    <name type="scientific">Umbra pygmaea</name>
    <name type="common">Eastern mudminnow</name>
    <dbReference type="NCBI Taxonomy" id="75934"/>
    <lineage>
        <taxon>Eukaryota</taxon>
        <taxon>Metazoa</taxon>
        <taxon>Chordata</taxon>
        <taxon>Craniata</taxon>
        <taxon>Vertebrata</taxon>
        <taxon>Euteleostomi</taxon>
        <taxon>Actinopterygii</taxon>
        <taxon>Neopterygii</taxon>
        <taxon>Teleostei</taxon>
        <taxon>Protacanthopterygii</taxon>
        <taxon>Esociformes</taxon>
        <taxon>Umbridae</taxon>
        <taxon>Umbra</taxon>
    </lineage>
</organism>
<name>A0ABD0WLJ4_UMBPY</name>
<sequence>MSTDAEMEQYGKAAIYLRKSEKERMEAQSTPFDSKNSCYVADVKELYLKGLITDRKDGSCTVTVKNPDGTTEERQVKDADIYQMNPPKYDKIEDMAMMTYLNEATVLYNLKERYAAWMIYTYSGLFCATVNPYKWLPVYDMEVVNAYRGKKRVEAPPHIFSVSDNAFQFMQIVENLVQERLSTPSVSSSTLPPLQCLGSLEDQIIAANPLLEAYGNAKTVRNDNSSRFGKFIRIHFQGPKLAKADIETYLLEKSRVTFQLPDERGYHIFFQMMTGHKPEIVEMALITTNPYDFPMCSQGQITVASINDKEELDATDDAITILGFTNEEKMAIYKLTGAVLHHGNMHFKQKQREEQAEPDGTEVADKIGYLLGLNSAEMLKALCYPKVKVGNEFVTKGQTVPQVNNSVSALSKSIYERMFLWMVIRINEMLDTKQPRQFYIGVLDIAGFEIFDYNSMEQLCINFTNEKLQQFFNHTMFVLEQEEYKKEGIVWAFIDFGMDLAACIELIEKPMGIFSILEEECMFPKSSDTTFKNKLYDQHLGKNKAFEKPKPAKGKAEAHFSLVHYAGTVDYNITGWLEKNKDPLNDSVCQLYGKSSVKLLASLYVAAPPEDTSKKGGKKKGGSMQTVSSQFRENLGKLMTNLRSTHPHFVRCLIPNESKTPGLMENFLVIHQLRCNGVLEGIRICRKGFPSRIIYADFKQRYKVLNASVIPEGQFMDNKKASEKLLGSIDINHEDYKFGHTKVFFKAGLLGVLEEMRDEKLASLVGMLQALSRGFLMRREFTKMMERRDSIYTIQYNIRSFVNVKHWPWMKVYFKIKPLLKSAETEKELSNMKENYEKMQSDLAKALAKKKELEEKMVALIQEKSDLALQVASDSENLNDAEERCEGLIKSKIQLEAKLKETTERLEDEEEMNAELTAKKRKLEDECSELKKDIDDLELTLAKVEKEKHATKTR</sequence>
<dbReference type="FunFam" id="1.20.58.530:FF:000001">
    <property type="entry name" value="Myosin heavy chain"/>
    <property type="match status" value="1"/>
</dbReference>
<evidence type="ECO:0000256" key="13">
    <source>
        <dbReference type="PROSITE-ProRule" id="PRU00782"/>
    </source>
</evidence>
<keyword evidence="6" id="KW-0547">Nucleotide-binding</keyword>
<dbReference type="PANTHER" id="PTHR13140">
    <property type="entry name" value="MYOSIN"/>
    <property type="match status" value="1"/>
</dbReference>
<keyword evidence="12 13" id="KW-0009">Actin-binding</keyword>
<gene>
    <name evidence="17" type="ORF">UPYG_G00219930</name>
</gene>
<comment type="caution">
    <text evidence="17">The sequence shown here is derived from an EMBL/GenBank/DDBJ whole genome shotgun (WGS) entry which is preliminary data.</text>
</comment>
<comment type="similarity">
    <text evidence="2 13">Belongs to the TRAFAC class myosin-kinesin ATPase superfamily. Myosin family.</text>
</comment>
<feature type="domain" description="Myosin motor" evidence="15">
    <location>
        <begin position="90"/>
        <end position="758"/>
    </location>
</feature>
<evidence type="ECO:0000256" key="2">
    <source>
        <dbReference type="ARBA" id="ARBA00008314"/>
    </source>
</evidence>
<keyword evidence="3" id="KW-0787">Thick filament</keyword>
<evidence type="ECO:0000256" key="7">
    <source>
        <dbReference type="ARBA" id="ARBA00022840"/>
    </source>
</evidence>
<evidence type="ECO:0000259" key="16">
    <source>
        <dbReference type="PROSITE" id="PS51844"/>
    </source>
</evidence>
<dbReference type="Gene3D" id="3.40.850.10">
    <property type="entry name" value="Kinesin motor domain"/>
    <property type="match status" value="1"/>
</dbReference>
<dbReference type="EMBL" id="JAGEUA010000006">
    <property type="protein sequence ID" value="KAL0974399.1"/>
    <property type="molecule type" value="Genomic_DNA"/>
</dbReference>
<dbReference type="CDD" id="cd01377">
    <property type="entry name" value="MYSc_class_II"/>
    <property type="match status" value="1"/>
</dbReference>
<dbReference type="GO" id="GO:0016459">
    <property type="term" value="C:myosin complex"/>
    <property type="evidence" value="ECO:0007669"/>
    <property type="project" value="UniProtKB-KW"/>
</dbReference>
<keyword evidence="7" id="KW-0067">ATP-binding</keyword>
<dbReference type="Gene3D" id="1.20.5.340">
    <property type="match status" value="1"/>
</dbReference>
<dbReference type="Gene3D" id="2.30.30.360">
    <property type="entry name" value="Myosin S1 fragment, N-terminal"/>
    <property type="match status" value="1"/>
</dbReference>
<feature type="coiled-coil region" evidence="14">
    <location>
        <begin position="822"/>
        <end position="954"/>
    </location>
</feature>
<dbReference type="PROSITE" id="PS51844">
    <property type="entry name" value="SH3_LIKE"/>
    <property type="match status" value="1"/>
</dbReference>
<keyword evidence="18" id="KW-1185">Reference proteome</keyword>
<evidence type="ECO:0000256" key="9">
    <source>
        <dbReference type="ARBA" id="ARBA00023123"/>
    </source>
</evidence>
<dbReference type="GO" id="GO:0003779">
    <property type="term" value="F:actin binding"/>
    <property type="evidence" value="ECO:0007669"/>
    <property type="project" value="UniProtKB-KW"/>
</dbReference>
<dbReference type="InterPro" id="IPR001609">
    <property type="entry name" value="Myosin_head_motor_dom-like"/>
</dbReference>
<feature type="region of interest" description="Actin-binding" evidence="13">
    <location>
        <begin position="635"/>
        <end position="657"/>
    </location>
</feature>
<dbReference type="SMART" id="SM00242">
    <property type="entry name" value="MYSc"/>
    <property type="match status" value="1"/>
</dbReference>
<dbReference type="PRINTS" id="PR00193">
    <property type="entry name" value="MYOSINHEAVY"/>
</dbReference>
<evidence type="ECO:0008006" key="19">
    <source>
        <dbReference type="Google" id="ProtNLM"/>
    </source>
</evidence>
<dbReference type="FunFam" id="1.20.5.4820:FF:000001">
    <property type="entry name" value="Myosin heavy chain"/>
    <property type="match status" value="1"/>
</dbReference>
<dbReference type="FunFam" id="1.20.120.720:FF:000001">
    <property type="entry name" value="Myosin heavy chain, muscle"/>
    <property type="match status" value="1"/>
</dbReference>
<dbReference type="InterPro" id="IPR008989">
    <property type="entry name" value="Myosin_S1_N"/>
</dbReference>
<dbReference type="InterPro" id="IPR027417">
    <property type="entry name" value="P-loop_NTPase"/>
</dbReference>
<keyword evidence="11" id="KW-0514">Muscle protein</keyword>
<evidence type="ECO:0000256" key="14">
    <source>
        <dbReference type="SAM" id="Coils"/>
    </source>
</evidence>
<dbReference type="SUPFAM" id="SSF52540">
    <property type="entry name" value="P-loop containing nucleoside triphosphate hydrolases"/>
    <property type="match status" value="1"/>
</dbReference>
<keyword evidence="4" id="KW-0488">Methylation</keyword>
<dbReference type="Gene3D" id="1.20.58.530">
    <property type="match status" value="1"/>
</dbReference>
<evidence type="ECO:0000256" key="5">
    <source>
        <dbReference type="ARBA" id="ARBA00022490"/>
    </source>
</evidence>
<dbReference type="GO" id="GO:0005524">
    <property type="term" value="F:ATP binding"/>
    <property type="evidence" value="ECO:0007669"/>
    <property type="project" value="UniProtKB-KW"/>
</dbReference>
<dbReference type="SUPFAM" id="SSF90257">
    <property type="entry name" value="Myosin rod fragments"/>
    <property type="match status" value="1"/>
</dbReference>
<evidence type="ECO:0000256" key="10">
    <source>
        <dbReference type="ARBA" id="ARBA00023175"/>
    </source>
</evidence>
<comment type="subcellular location">
    <subcellularLocation>
        <location evidence="1">Cytoplasm</location>
        <location evidence="1">Myofibril</location>
    </subcellularLocation>
</comment>
<evidence type="ECO:0000256" key="8">
    <source>
        <dbReference type="ARBA" id="ARBA00023054"/>
    </source>
</evidence>
<keyword evidence="8 14" id="KW-0175">Coiled coil</keyword>
<dbReference type="Proteomes" id="UP001557470">
    <property type="component" value="Unassembled WGS sequence"/>
</dbReference>
<dbReference type="InterPro" id="IPR036961">
    <property type="entry name" value="Kinesin_motor_dom_sf"/>
</dbReference>
<evidence type="ECO:0000259" key="15">
    <source>
        <dbReference type="PROSITE" id="PS51456"/>
    </source>
</evidence>
<dbReference type="Pfam" id="PF02736">
    <property type="entry name" value="Myosin_N"/>
    <property type="match status" value="1"/>
</dbReference>
<comment type="caution">
    <text evidence="13">Lacks conserved residue(s) required for the propagation of feature annotation.</text>
</comment>
<evidence type="ECO:0000256" key="11">
    <source>
        <dbReference type="ARBA" id="ARBA00023179"/>
    </source>
</evidence>
<dbReference type="InterPro" id="IPR004009">
    <property type="entry name" value="SH3_Myosin"/>
</dbReference>
<dbReference type="Gene3D" id="1.10.10.820">
    <property type="match status" value="1"/>
</dbReference>